<gene>
    <name evidence="2" type="ORF">MFLO_13680</name>
</gene>
<dbReference type="InterPro" id="IPR009881">
    <property type="entry name" value="DUF1433"/>
</dbReference>
<keyword evidence="3" id="KW-1185">Reference proteome</keyword>
<reference evidence="2 3" key="1">
    <citation type="journal article" date="2014" name="Int. J. Syst. Evol. Microbiol.">
        <title>Listeria floridensis sp. nov., Listeria aquatica sp. nov., Listeria cornellensis sp. nov., Listeria riparia sp. nov. and Listeria grandensis sp. nov., from agricultural and natural environments.</title>
        <authorList>
            <person name="den Bakker H.C."/>
            <person name="Warchocki S."/>
            <person name="Wright E.M."/>
            <person name="Allred A.F."/>
            <person name="Ahlstrom C."/>
            <person name="Manuel C.S."/>
            <person name="Stasiewicz M.J."/>
            <person name="Burrell A."/>
            <person name="Roof S."/>
            <person name="Strawn L."/>
            <person name="Fortes E.D."/>
            <person name="Nightingale K.K."/>
            <person name="Kephart D."/>
            <person name="Wiedmann M."/>
        </authorList>
    </citation>
    <scope>NUCLEOTIDE SEQUENCE [LARGE SCALE GENOMIC DNA]</scope>
    <source>
        <strain evidence="2 3">FSL S10-1187</strain>
    </source>
</reference>
<evidence type="ECO:0000256" key="1">
    <source>
        <dbReference type="SAM" id="MobiDB-lite"/>
    </source>
</evidence>
<dbReference type="Gene3D" id="3.10.450.130">
    <property type="entry name" value="folded 79 residue fragment of lin0334 like domains"/>
    <property type="match status" value="1"/>
</dbReference>
<name>A0ABP3AVZ2_9LIST</name>
<evidence type="ECO:0000313" key="2">
    <source>
        <dbReference type="EMBL" id="EUJ26926.1"/>
    </source>
</evidence>
<feature type="compositionally biased region" description="Polar residues" evidence="1">
    <location>
        <begin position="97"/>
        <end position="109"/>
    </location>
</feature>
<dbReference type="Pfam" id="PF07252">
    <property type="entry name" value="DUF1433"/>
    <property type="match status" value="1"/>
</dbReference>
<sequence>MIKKKQKNSQKKMQPKIEERIHAEDYNNYVKHIQFDNVTISPLGRIDIEGFVNHEKEDYFVFTLDLNVEKATDYSFSNSLAKKMGNFDKESPAPLPSEQTSNNTQTKLSTPEERQAYLKSLKGLNLSDL</sequence>
<proteinExistence type="predicted"/>
<dbReference type="RefSeq" id="WP_051993646.1">
    <property type="nucleotide sequence ID" value="NZ_AODF01000034.1"/>
</dbReference>
<accession>A0ABP3AVZ2</accession>
<organism evidence="2 3">
    <name type="scientific">Listeria floridensis FSL S10-1187</name>
    <dbReference type="NCBI Taxonomy" id="1265817"/>
    <lineage>
        <taxon>Bacteria</taxon>
        <taxon>Bacillati</taxon>
        <taxon>Bacillota</taxon>
        <taxon>Bacilli</taxon>
        <taxon>Bacillales</taxon>
        <taxon>Listeriaceae</taxon>
        <taxon>Listeria</taxon>
    </lineage>
</organism>
<keyword evidence="2" id="KW-0449">Lipoprotein</keyword>
<evidence type="ECO:0000313" key="3">
    <source>
        <dbReference type="Proteomes" id="UP000019249"/>
    </source>
</evidence>
<dbReference type="EMBL" id="AODF01000034">
    <property type="protein sequence ID" value="EUJ26926.1"/>
    <property type="molecule type" value="Genomic_DNA"/>
</dbReference>
<dbReference type="Proteomes" id="UP000019249">
    <property type="component" value="Unassembled WGS sequence"/>
</dbReference>
<comment type="caution">
    <text evidence="2">The sequence shown here is derived from an EMBL/GenBank/DDBJ whole genome shotgun (WGS) entry which is preliminary data.</text>
</comment>
<protein>
    <submittedName>
        <fullName evidence="2">Lipoprotein</fullName>
    </submittedName>
</protein>
<feature type="region of interest" description="Disordered" evidence="1">
    <location>
        <begin position="85"/>
        <end position="114"/>
    </location>
</feature>